<dbReference type="Proteomes" id="UP000262477">
    <property type="component" value="Unassembled WGS sequence"/>
</dbReference>
<keyword evidence="2" id="KW-1185">Reference proteome</keyword>
<reference evidence="1 2" key="1">
    <citation type="submission" date="2018-08" db="EMBL/GenBank/DDBJ databases">
        <title>Streptomyces NEAU-D10 sp. nov., a novel Actinomycete isolated from soil.</title>
        <authorList>
            <person name="Jin L."/>
        </authorList>
    </citation>
    <scope>NUCLEOTIDE SEQUENCE [LARGE SCALE GENOMIC DNA]</scope>
    <source>
        <strain evidence="1 2">NEAU-D10</strain>
    </source>
</reference>
<proteinExistence type="predicted"/>
<gene>
    <name evidence="1" type="ORF">DY245_42035</name>
</gene>
<accession>A0A371PQ59</accession>
<organism evidence="1 2">
    <name type="scientific">Streptomyces inhibens</name>
    <dbReference type="NCBI Taxonomy" id="2293571"/>
    <lineage>
        <taxon>Bacteria</taxon>
        <taxon>Bacillati</taxon>
        <taxon>Actinomycetota</taxon>
        <taxon>Actinomycetes</taxon>
        <taxon>Kitasatosporales</taxon>
        <taxon>Streptomycetaceae</taxon>
        <taxon>Streptomyces</taxon>
    </lineage>
</organism>
<dbReference type="EMBL" id="QUAC01000479">
    <property type="protein sequence ID" value="REK84645.1"/>
    <property type="molecule type" value="Genomic_DNA"/>
</dbReference>
<sequence>MQITRKEVLLAEAMVKPRQGKNCSLTGGKWRSAYDGKMHLSHRLGRGRAPLEADRAEAKALRSIVVGCKSATGRFTPAL</sequence>
<comment type="caution">
    <text evidence="1">The sequence shown here is derived from an EMBL/GenBank/DDBJ whole genome shotgun (WGS) entry which is preliminary data.</text>
</comment>
<evidence type="ECO:0000313" key="1">
    <source>
        <dbReference type="EMBL" id="REK84645.1"/>
    </source>
</evidence>
<name>A0A371PQ59_STRIH</name>
<dbReference type="AlphaFoldDB" id="A0A371PQ59"/>
<evidence type="ECO:0000313" key="2">
    <source>
        <dbReference type="Proteomes" id="UP000262477"/>
    </source>
</evidence>
<protein>
    <submittedName>
        <fullName evidence="1">Uncharacterized protein</fullName>
    </submittedName>
</protein>